<evidence type="ECO:0000313" key="4">
    <source>
        <dbReference type="Proteomes" id="UP000245488"/>
    </source>
</evidence>
<name>A0A317G6C7_BUTFI</name>
<dbReference type="Pfam" id="PF15979">
    <property type="entry name" value="Glyco_hydro_115"/>
    <property type="match status" value="1"/>
</dbReference>
<feature type="domain" description="Gylcosyl hydrolase 115 C-terminal" evidence="2">
    <location>
        <begin position="875"/>
        <end position="1033"/>
    </location>
</feature>
<evidence type="ECO:0000313" key="3">
    <source>
        <dbReference type="EMBL" id="PWT28030.1"/>
    </source>
</evidence>
<evidence type="ECO:0000256" key="1">
    <source>
        <dbReference type="ARBA" id="ARBA00022801"/>
    </source>
</evidence>
<protein>
    <recommendedName>
        <fullName evidence="2">Gylcosyl hydrolase 115 C-terminal domain-containing protein</fullName>
    </recommendedName>
</protein>
<dbReference type="Pfam" id="PF17829">
    <property type="entry name" value="GH115_C"/>
    <property type="match status" value="1"/>
</dbReference>
<dbReference type="PANTHER" id="PTHR37842">
    <property type="match status" value="1"/>
</dbReference>
<accession>A0A317G6C7</accession>
<comment type="caution">
    <text evidence="3">The sequence shown here is derived from an EMBL/GenBank/DDBJ whole genome shotgun (WGS) entry which is preliminary data.</text>
</comment>
<dbReference type="Proteomes" id="UP000245488">
    <property type="component" value="Chromosome"/>
</dbReference>
<keyword evidence="1" id="KW-0378">Hydrolase</keyword>
<reference evidence="3 4" key="1">
    <citation type="submission" date="2017-09" db="EMBL/GenBank/DDBJ databases">
        <title>High-quality draft genome sequence of Butyrivibrio fibrisolvens INBov1, isolated from cow rumen.</title>
        <authorList>
            <person name="Rodriguez Hernaez J."/>
            <person name="Rivarola M."/>
            <person name="Paniego N."/>
            <person name="Cravero S."/>
            <person name="Ceron Cucchi M."/>
            <person name="Martinez M.C."/>
        </authorList>
    </citation>
    <scope>NUCLEOTIDE SEQUENCE [LARGE SCALE GENOMIC DNA]</scope>
    <source>
        <strain evidence="3 4">INBov1</strain>
    </source>
</reference>
<dbReference type="Gene3D" id="1.20.58.2150">
    <property type="match status" value="1"/>
</dbReference>
<dbReference type="InterPro" id="IPR029018">
    <property type="entry name" value="Hex-like_dom2"/>
</dbReference>
<keyword evidence="4" id="KW-1185">Reference proteome</keyword>
<dbReference type="GO" id="GO:0005975">
    <property type="term" value="P:carbohydrate metabolic process"/>
    <property type="evidence" value="ECO:0007669"/>
    <property type="project" value="UniProtKB-ARBA"/>
</dbReference>
<organism evidence="3 4">
    <name type="scientific">Butyrivibrio fibrisolvens</name>
    <dbReference type="NCBI Taxonomy" id="831"/>
    <lineage>
        <taxon>Bacteria</taxon>
        <taxon>Bacillati</taxon>
        <taxon>Bacillota</taxon>
        <taxon>Clostridia</taxon>
        <taxon>Lachnospirales</taxon>
        <taxon>Lachnospiraceae</taxon>
        <taxon>Butyrivibrio</taxon>
    </lineage>
</organism>
<dbReference type="EMBL" id="NXNG01000001">
    <property type="protein sequence ID" value="PWT28030.1"/>
    <property type="molecule type" value="Genomic_DNA"/>
</dbReference>
<sequence>MRFRMNYIIKNKNRLVFYYQAGTSKGVRRVIGKVSEDINKVLGITPEELLVESFEDICTDSDSKDIKGIYVATLDGGNSFPLTEDELETLRGRREAYAFLLKTLPSVEEPILVIVGSDKRGAIYGLFHLSELLGVSPWVNFADVRPAKKDEVTITDEDTLISRQPSVKYRGLFINDEWPSFGNWTMKHYGGFTAKMYDNVFELILRLKGNYLWPAMWTSNFSLDGPGLASAELADEYGIVMSNSHHEPCSRHSEEWDLVRGEDSKYGNAWNFDKNKEGLTNYWRDGLKRNAPFENIITVGMRGERDSEVLGREATLKENIDYLKEVILTQRDLIQEVYGDKAQEVPMMLAIYKEVEKYYFGDENTEGLRSWDGLDGVTLMLCEDNQGNMRRLPEYGEEHNGGFGMYYHFDYHGDPVSYEWVNSTYIPKVCEQMSEAYDKGVRDIWIVNVGDLKPQEFPLTYFFELAYDYEKWSIHSEKPYLRFLDYFVNQQFKNFLPDSELGRLKELLDEYTYLSSIRKPESLYPGTLHNFNYGEADRIYAKAKDIRRSCDELEMFILSNRLKEIDSALFELVVFPARVIANHYEMMIAAEKNRVCAAQGRVTANFYAEEVEKCHRIEKNLISTYHSIESGKWDGMMLSQHTGFRFWNEEENMYPVRSYIWPADKHRMIVTVPLTGQYSMGGDWTRKNLFLYEYIKPEVSSQTFLIENGGNVDVDYKIESGDDWISLSETEGKIPPFEQIDEIISEKEITVTIDRDKIAELIGDVSSIIDADYKNTDSSEKTTINKEVFDRNGKKVNIVRRNNTYYISGSILVSSGNKKVTLVVLAACYGEEISKEHMVPVVPDEWVRFINAFDYPTAFAEVREPANTGDSVGLVIEAYEYESISDDKDRDLKVISPIGKYRSGVKALGRRKGDNTDVTYSINTIEEGEYEFTFIIAPSNPITKDNSLRIAVTWNGERHELNLIGKDFVGGDNSNYLWSKDIFAGEHKESLVLNCKAGKGSLNVDFIDEGIVLQRILVKNVKSKWHKGFLGPKAIIEK</sequence>
<dbReference type="PANTHER" id="PTHR37842:SF2">
    <property type="entry name" value="GYLCOSYL HYDROLASE 115 C-TERMINAL DOMAIN-CONTAINING PROTEIN"/>
    <property type="match status" value="1"/>
</dbReference>
<dbReference type="Gene3D" id="2.60.120.1620">
    <property type="match status" value="1"/>
</dbReference>
<dbReference type="InterPro" id="IPR042301">
    <property type="entry name" value="GH115_sf"/>
</dbReference>
<evidence type="ECO:0000259" key="2">
    <source>
        <dbReference type="Pfam" id="PF17829"/>
    </source>
</evidence>
<dbReference type="InterPro" id="IPR041437">
    <property type="entry name" value="GH115_C"/>
</dbReference>
<dbReference type="SUPFAM" id="SSF55545">
    <property type="entry name" value="beta-N-acetylhexosaminidase-like domain"/>
    <property type="match status" value="1"/>
</dbReference>
<proteinExistence type="predicted"/>
<dbReference type="Gene3D" id="3.20.20.520">
    <property type="entry name" value="Glycosyl hydrolase family 115"/>
    <property type="match status" value="1"/>
</dbReference>
<gene>
    <name evidence="3" type="ORF">CPT75_13390</name>
</gene>
<dbReference type="AlphaFoldDB" id="A0A317G6C7"/>
<dbReference type="GO" id="GO:0016787">
    <property type="term" value="F:hydrolase activity"/>
    <property type="evidence" value="ECO:0007669"/>
    <property type="project" value="UniProtKB-KW"/>
</dbReference>
<dbReference type="Gene3D" id="3.30.379.10">
    <property type="entry name" value="Chitobiase/beta-hexosaminidase domain 2-like"/>
    <property type="match status" value="1"/>
</dbReference>
<dbReference type="InterPro" id="IPR031924">
    <property type="entry name" value="GH115"/>
</dbReference>